<accession>A0AAV4GZQ2</accession>
<evidence type="ECO:0000313" key="2">
    <source>
        <dbReference type="EMBL" id="GFR90744.1"/>
    </source>
</evidence>
<sequence length="74" mass="8380">MTAGDNLLKAIVNIVFWLTLLVQRFYSVFHIIGLGGILLIFSVAGGWVFQIVEAPIENRTIQNIIHKRTGVRWT</sequence>
<keyword evidence="1" id="KW-0472">Membrane</keyword>
<dbReference type="EMBL" id="BMAT01001699">
    <property type="protein sequence ID" value="GFR90744.1"/>
    <property type="molecule type" value="Genomic_DNA"/>
</dbReference>
<proteinExistence type="predicted"/>
<gene>
    <name evidence="2" type="ORF">ElyMa_000826800</name>
</gene>
<comment type="caution">
    <text evidence="2">The sequence shown here is derived from an EMBL/GenBank/DDBJ whole genome shotgun (WGS) entry which is preliminary data.</text>
</comment>
<evidence type="ECO:0000256" key="1">
    <source>
        <dbReference type="SAM" id="Phobius"/>
    </source>
</evidence>
<name>A0AAV4GZQ2_9GAST</name>
<feature type="transmembrane region" description="Helical" evidence="1">
    <location>
        <begin position="7"/>
        <end position="26"/>
    </location>
</feature>
<reference evidence="2 3" key="1">
    <citation type="journal article" date="2021" name="Elife">
        <title>Chloroplast acquisition without the gene transfer in kleptoplastic sea slugs, Plakobranchus ocellatus.</title>
        <authorList>
            <person name="Maeda T."/>
            <person name="Takahashi S."/>
            <person name="Yoshida T."/>
            <person name="Shimamura S."/>
            <person name="Takaki Y."/>
            <person name="Nagai Y."/>
            <person name="Toyoda A."/>
            <person name="Suzuki Y."/>
            <person name="Arimoto A."/>
            <person name="Ishii H."/>
            <person name="Satoh N."/>
            <person name="Nishiyama T."/>
            <person name="Hasebe M."/>
            <person name="Maruyama T."/>
            <person name="Minagawa J."/>
            <person name="Obokata J."/>
            <person name="Shigenobu S."/>
        </authorList>
    </citation>
    <scope>NUCLEOTIDE SEQUENCE [LARGE SCALE GENOMIC DNA]</scope>
</reference>
<feature type="transmembrane region" description="Helical" evidence="1">
    <location>
        <begin position="32"/>
        <end position="52"/>
    </location>
</feature>
<evidence type="ECO:0000313" key="3">
    <source>
        <dbReference type="Proteomes" id="UP000762676"/>
    </source>
</evidence>
<protein>
    <submittedName>
        <fullName evidence="2">Uncharacterized protein</fullName>
    </submittedName>
</protein>
<organism evidence="2 3">
    <name type="scientific">Elysia marginata</name>
    <dbReference type="NCBI Taxonomy" id="1093978"/>
    <lineage>
        <taxon>Eukaryota</taxon>
        <taxon>Metazoa</taxon>
        <taxon>Spiralia</taxon>
        <taxon>Lophotrochozoa</taxon>
        <taxon>Mollusca</taxon>
        <taxon>Gastropoda</taxon>
        <taxon>Heterobranchia</taxon>
        <taxon>Euthyneura</taxon>
        <taxon>Panpulmonata</taxon>
        <taxon>Sacoglossa</taxon>
        <taxon>Placobranchoidea</taxon>
        <taxon>Plakobranchidae</taxon>
        <taxon>Elysia</taxon>
    </lineage>
</organism>
<dbReference type="AlphaFoldDB" id="A0AAV4GZQ2"/>
<keyword evidence="3" id="KW-1185">Reference proteome</keyword>
<keyword evidence="1" id="KW-0812">Transmembrane</keyword>
<dbReference type="Proteomes" id="UP000762676">
    <property type="component" value="Unassembled WGS sequence"/>
</dbReference>
<keyword evidence="1" id="KW-1133">Transmembrane helix</keyword>